<dbReference type="AlphaFoldDB" id="A0A8J2SNM7"/>
<feature type="compositionally biased region" description="Polar residues" evidence="1">
    <location>
        <begin position="150"/>
        <end position="164"/>
    </location>
</feature>
<dbReference type="EMBL" id="CAKKNE010000003">
    <property type="protein sequence ID" value="CAH0371356.1"/>
    <property type="molecule type" value="Genomic_DNA"/>
</dbReference>
<name>A0A8J2SNM7_9STRA</name>
<comment type="caution">
    <text evidence="2">The sequence shown here is derived from an EMBL/GenBank/DDBJ whole genome shotgun (WGS) entry which is preliminary data.</text>
</comment>
<accession>A0A8J2SNM7</accession>
<feature type="region of interest" description="Disordered" evidence="1">
    <location>
        <begin position="133"/>
        <end position="178"/>
    </location>
</feature>
<dbReference type="Proteomes" id="UP000789595">
    <property type="component" value="Unassembled WGS sequence"/>
</dbReference>
<sequence length="293" mass="33252">MLDDVSVLTTGSAASRRPKRPWTPVQTLASVDSRPASTRSDRSITSVSLNESFRRRKHRYPPYTPGTFGCARRFPPDEQRISPIGGVELGWPGKTRRRRFINTSPWLAPRRDDAHSFTRDARVKLSEDDGSLLSAWSPDSQARPAGRRSLVSQPSTLSVRSRCSTPVERRRQATREATNPQRLRAANAKLKKRQAARDVLYLYERRFEVPFAEPCINGDNRPITAPGNCWLEKSMLLPQPATSTRLRHNVERPRANHYQRDGRPKTPGAGRARRHESKWFQTLGLARSIALRA</sequence>
<protein>
    <submittedName>
        <fullName evidence="2">Uncharacterized protein</fullName>
    </submittedName>
</protein>
<gene>
    <name evidence="2" type="ORF">PECAL_3P12940</name>
</gene>
<evidence type="ECO:0000313" key="2">
    <source>
        <dbReference type="EMBL" id="CAH0371356.1"/>
    </source>
</evidence>
<feature type="compositionally biased region" description="Basic and acidic residues" evidence="1">
    <location>
        <begin position="253"/>
        <end position="264"/>
    </location>
</feature>
<reference evidence="2" key="1">
    <citation type="submission" date="2021-11" db="EMBL/GenBank/DDBJ databases">
        <authorList>
            <consortium name="Genoscope - CEA"/>
            <person name="William W."/>
        </authorList>
    </citation>
    <scope>NUCLEOTIDE SEQUENCE</scope>
</reference>
<keyword evidence="3" id="KW-1185">Reference proteome</keyword>
<organism evidence="2 3">
    <name type="scientific">Pelagomonas calceolata</name>
    <dbReference type="NCBI Taxonomy" id="35677"/>
    <lineage>
        <taxon>Eukaryota</taxon>
        <taxon>Sar</taxon>
        <taxon>Stramenopiles</taxon>
        <taxon>Ochrophyta</taxon>
        <taxon>Pelagophyceae</taxon>
        <taxon>Pelagomonadales</taxon>
        <taxon>Pelagomonadaceae</taxon>
        <taxon>Pelagomonas</taxon>
    </lineage>
</organism>
<feature type="compositionally biased region" description="Polar residues" evidence="1">
    <location>
        <begin position="24"/>
        <end position="45"/>
    </location>
</feature>
<feature type="region of interest" description="Disordered" evidence="1">
    <location>
        <begin position="1"/>
        <end position="45"/>
    </location>
</feature>
<feature type="region of interest" description="Disordered" evidence="1">
    <location>
        <begin position="253"/>
        <end position="276"/>
    </location>
</feature>
<evidence type="ECO:0000256" key="1">
    <source>
        <dbReference type="SAM" id="MobiDB-lite"/>
    </source>
</evidence>
<evidence type="ECO:0000313" key="3">
    <source>
        <dbReference type="Proteomes" id="UP000789595"/>
    </source>
</evidence>
<proteinExistence type="predicted"/>